<proteinExistence type="predicted"/>
<sequence length="78" mass="9189">SIITFYLLKLNIYIPCNFYIQINPYIYIYIYIYIYLHQDMCKIFHNSFTCCFHVLAIINSAAMKIGIHVSLSDLVSLV</sequence>
<protein>
    <submittedName>
        <fullName evidence="1">Uncharacterized protein</fullName>
    </submittedName>
</protein>
<feature type="non-terminal residue" evidence="1">
    <location>
        <position position="1"/>
    </location>
</feature>
<evidence type="ECO:0000313" key="1">
    <source>
        <dbReference type="EMBL" id="CAM9882845.1"/>
    </source>
</evidence>
<reference evidence="1" key="1">
    <citation type="submission" date="2023-05" db="EMBL/GenBank/DDBJ databases">
        <authorList>
            <consortium name="ELIXIR-Norway"/>
        </authorList>
    </citation>
    <scope>NUCLEOTIDE SEQUENCE</scope>
</reference>
<feature type="non-terminal residue" evidence="1">
    <location>
        <position position="78"/>
    </location>
</feature>
<evidence type="ECO:0000313" key="2">
    <source>
        <dbReference type="Proteomes" id="UP001162501"/>
    </source>
</evidence>
<reference evidence="1" key="2">
    <citation type="submission" date="2025-03" db="EMBL/GenBank/DDBJ databases">
        <authorList>
            <consortium name="ELIXIR-Norway"/>
            <consortium name="Elixir Norway"/>
        </authorList>
    </citation>
    <scope>NUCLEOTIDE SEQUENCE</scope>
</reference>
<name>A0AC59YPV8_RANTA</name>
<accession>A0AC59YPV8</accession>
<dbReference type="Proteomes" id="UP001162501">
    <property type="component" value="Chromosome 2"/>
</dbReference>
<gene>
    <name evidence="1" type="ORF">MRATA1EN22A_LOCUS8807</name>
</gene>
<dbReference type="EMBL" id="OX596086">
    <property type="protein sequence ID" value="CAM9882845.1"/>
    <property type="molecule type" value="Genomic_DNA"/>
</dbReference>
<organism evidence="1 2">
    <name type="scientific">Rangifer tarandus platyrhynchus</name>
    <name type="common">Svalbard reindeer</name>
    <dbReference type="NCBI Taxonomy" id="3082113"/>
    <lineage>
        <taxon>Eukaryota</taxon>
        <taxon>Metazoa</taxon>
        <taxon>Chordata</taxon>
        <taxon>Craniata</taxon>
        <taxon>Vertebrata</taxon>
        <taxon>Euteleostomi</taxon>
        <taxon>Mammalia</taxon>
        <taxon>Eutheria</taxon>
        <taxon>Laurasiatheria</taxon>
        <taxon>Artiodactyla</taxon>
        <taxon>Ruminantia</taxon>
        <taxon>Pecora</taxon>
        <taxon>Cervidae</taxon>
        <taxon>Odocoileinae</taxon>
        <taxon>Rangifer</taxon>
    </lineage>
</organism>